<evidence type="ECO:0000259" key="1">
    <source>
        <dbReference type="Pfam" id="PF00248"/>
    </source>
</evidence>
<dbReference type="PROSITE" id="PS51318">
    <property type="entry name" value="TAT"/>
    <property type="match status" value="1"/>
</dbReference>
<dbReference type="Pfam" id="PF00248">
    <property type="entry name" value="Aldo_ket_red"/>
    <property type="match status" value="1"/>
</dbReference>
<dbReference type="NCBIfam" id="TIGR01409">
    <property type="entry name" value="TAT_signal_seq"/>
    <property type="match status" value="1"/>
</dbReference>
<protein>
    <submittedName>
        <fullName evidence="2">Aldo/keto reductase</fullName>
    </submittedName>
</protein>
<comment type="caution">
    <text evidence="2">The sequence shown here is derived from an EMBL/GenBank/DDBJ whole genome shotgun (WGS) entry which is preliminary data.</text>
</comment>
<dbReference type="InterPro" id="IPR036812">
    <property type="entry name" value="NAD(P)_OxRdtase_dom_sf"/>
</dbReference>
<evidence type="ECO:0000313" key="2">
    <source>
        <dbReference type="EMBL" id="KEO57215.1"/>
    </source>
</evidence>
<reference evidence="2 3" key="1">
    <citation type="submission" date="2013-07" db="EMBL/GenBank/DDBJ databases">
        <title>Thalassospira permensis NBRC 106175 Genome Sequencing.</title>
        <authorList>
            <person name="Lai Q."/>
            <person name="Shao Z."/>
        </authorList>
    </citation>
    <scope>NUCLEOTIDE SEQUENCE [LARGE SCALE GENOMIC DNA]</scope>
    <source>
        <strain evidence="2 3">NBRC 106175</strain>
    </source>
</reference>
<dbReference type="RefSeq" id="WP_240478793.1">
    <property type="nucleotide sequence ID" value="NZ_AUNC01000014.1"/>
</dbReference>
<dbReference type="InterPro" id="IPR023210">
    <property type="entry name" value="NADP_OxRdtase_dom"/>
</dbReference>
<dbReference type="PANTHER" id="PTHR43638">
    <property type="entry name" value="OXIDOREDUCTASE, ALDO/KETO REDUCTASE FAMILY PROTEIN"/>
    <property type="match status" value="1"/>
</dbReference>
<dbReference type="EMBL" id="AUNC01000014">
    <property type="protein sequence ID" value="KEO57215.1"/>
    <property type="molecule type" value="Genomic_DNA"/>
</dbReference>
<dbReference type="SUPFAM" id="SSF51430">
    <property type="entry name" value="NAD(P)-linked oxidoreductase"/>
    <property type="match status" value="1"/>
</dbReference>
<evidence type="ECO:0000313" key="3">
    <source>
        <dbReference type="Proteomes" id="UP000027463"/>
    </source>
</evidence>
<feature type="domain" description="NADP-dependent oxidoreductase" evidence="1">
    <location>
        <begin position="64"/>
        <end position="311"/>
    </location>
</feature>
<dbReference type="CDD" id="cd19095">
    <property type="entry name" value="AKR_PA4992-like"/>
    <property type="match status" value="1"/>
</dbReference>
<organism evidence="2 3">
    <name type="scientific">Thalassospira permensis NBRC 106175</name>
    <dbReference type="NCBI Taxonomy" id="1353532"/>
    <lineage>
        <taxon>Bacteria</taxon>
        <taxon>Pseudomonadati</taxon>
        <taxon>Pseudomonadota</taxon>
        <taxon>Alphaproteobacteria</taxon>
        <taxon>Rhodospirillales</taxon>
        <taxon>Thalassospiraceae</taxon>
        <taxon>Thalassospira</taxon>
    </lineage>
</organism>
<accession>A0ABR4TQ03</accession>
<keyword evidence="3" id="KW-1185">Reference proteome</keyword>
<dbReference type="Gene3D" id="3.20.20.100">
    <property type="entry name" value="NADP-dependent oxidoreductase domain"/>
    <property type="match status" value="1"/>
</dbReference>
<name>A0ABR4TQ03_9PROT</name>
<sequence length="320" mass="35254">MNDRVVIAMFFLGRRNFLRGATAIGATAGLGAIKPLWAQTLDNRKIPDVIKKPIPSSGEMIPAVGLGSWITFNVGNDPVLRDQCANVMQAFFDGGGRMIDSSPMYGSSQEVIGYGLDKLGARDRVFSTDKVWTSDDGAKQIAQTSEHWNIENFDLLQVHNLVGINDNLPLLFDMKDAGRLRYVGVTTSHGRRTDDLMAVMKNTPIDFVQVTYNPVDRKVEDYLLPLAEERGIAVIVNRPFRGGSLLDRLEGEKLPDFAAEIEAKSWAQLILKYLISHPAVTCPIPATTQPMHAMENMQAATGPMPDDDMRQRIAAVIGVL</sequence>
<dbReference type="Proteomes" id="UP000027463">
    <property type="component" value="Unassembled WGS sequence"/>
</dbReference>
<dbReference type="InterPro" id="IPR006311">
    <property type="entry name" value="TAT_signal"/>
</dbReference>
<dbReference type="InterPro" id="IPR019546">
    <property type="entry name" value="TAT_signal_bac_arc"/>
</dbReference>
<dbReference type="PANTHER" id="PTHR43638:SF3">
    <property type="entry name" value="ALDEHYDE REDUCTASE"/>
    <property type="match status" value="1"/>
</dbReference>
<gene>
    <name evidence="2" type="ORF">SMB34_16595</name>
</gene>
<proteinExistence type="predicted"/>